<proteinExistence type="predicted"/>
<dbReference type="Proteomes" id="UP000248724">
    <property type="component" value="Unassembled WGS sequence"/>
</dbReference>
<feature type="transmembrane region" description="Helical" evidence="1">
    <location>
        <begin position="180"/>
        <end position="200"/>
    </location>
</feature>
<comment type="caution">
    <text evidence="2">The sequence shown here is derived from an EMBL/GenBank/DDBJ whole genome shotgun (WGS) entry which is preliminary data.</text>
</comment>
<feature type="transmembrane region" description="Helical" evidence="1">
    <location>
        <begin position="104"/>
        <end position="134"/>
    </location>
</feature>
<keyword evidence="1" id="KW-0812">Transmembrane</keyword>
<feature type="transmembrane region" description="Helical" evidence="1">
    <location>
        <begin position="229"/>
        <end position="251"/>
    </location>
</feature>
<dbReference type="EMBL" id="QHBU01000266">
    <property type="protein sequence ID" value="PZR78251.1"/>
    <property type="molecule type" value="Genomic_DNA"/>
</dbReference>
<gene>
    <name evidence="2" type="ORF">DLM65_13505</name>
</gene>
<protein>
    <submittedName>
        <fullName evidence="2">ABC transporter permease</fullName>
    </submittedName>
</protein>
<dbReference type="AlphaFoldDB" id="A0A2W6AKJ3"/>
<organism evidence="2 3">
    <name type="scientific">Candidatus Aeolococcus gillhamiae</name>
    <dbReference type="NCBI Taxonomy" id="3127015"/>
    <lineage>
        <taxon>Bacteria</taxon>
        <taxon>Bacillati</taxon>
        <taxon>Candidatus Dormiibacterota</taxon>
        <taxon>Candidatus Dormibacteria</taxon>
        <taxon>Candidatus Aeolococcales</taxon>
        <taxon>Candidatus Aeolococcaceae</taxon>
        <taxon>Candidatus Aeolococcus</taxon>
    </lineage>
</organism>
<feature type="transmembrane region" description="Helical" evidence="1">
    <location>
        <begin position="140"/>
        <end position="173"/>
    </location>
</feature>
<keyword evidence="1" id="KW-0472">Membrane</keyword>
<evidence type="ECO:0000313" key="2">
    <source>
        <dbReference type="EMBL" id="PZR78251.1"/>
    </source>
</evidence>
<evidence type="ECO:0000256" key="1">
    <source>
        <dbReference type="SAM" id="Phobius"/>
    </source>
</evidence>
<name>A0A2W6AKJ3_9BACT</name>
<sequence>MDGVIALLRSEFRKVATIKLWWGMLLGSMAVAALSVIAQIATNGLRNNPAAPLSNPVTQRSVLSSAVSGYIFSVVVGIILITTEYRHFTSRPTFLIEPRRARVIAAKLVVAAGVGLLYGIACVAVAVAVTVPWLSAKGIAIAWVANGLIVVMVGALGAVAIFAVVGVGVGVLFRNQISAVITTLAYLFVVEPLIAVIPVIKEGYRYLPGAAANALTGVARNQALLLPNWQGGLLLLGWGLLFAALGWILTIRRDIP</sequence>
<keyword evidence="1" id="KW-1133">Transmembrane helix</keyword>
<feature type="transmembrane region" description="Helical" evidence="1">
    <location>
        <begin position="62"/>
        <end position="83"/>
    </location>
</feature>
<reference evidence="2 3" key="1">
    <citation type="journal article" date="2017" name="Nature">
        <title>Atmospheric trace gases support primary production in Antarctic desert surface soil.</title>
        <authorList>
            <person name="Ji M."/>
            <person name="Greening C."/>
            <person name="Vanwonterghem I."/>
            <person name="Carere C.R."/>
            <person name="Bay S.K."/>
            <person name="Steen J.A."/>
            <person name="Montgomery K."/>
            <person name="Lines T."/>
            <person name="Beardall J."/>
            <person name="van Dorst J."/>
            <person name="Snape I."/>
            <person name="Stott M.B."/>
            <person name="Hugenholtz P."/>
            <person name="Ferrari B.C."/>
        </authorList>
    </citation>
    <scope>NUCLEOTIDE SEQUENCE [LARGE SCALE GENOMIC DNA]</scope>
    <source>
        <strain evidence="2">RRmetagenome_bin12</strain>
    </source>
</reference>
<feature type="transmembrane region" description="Helical" evidence="1">
    <location>
        <begin position="20"/>
        <end position="42"/>
    </location>
</feature>
<dbReference type="Pfam" id="PF12730">
    <property type="entry name" value="ABC2_membrane_4"/>
    <property type="match status" value="1"/>
</dbReference>
<accession>A0A2W6AKJ3</accession>
<evidence type="ECO:0000313" key="3">
    <source>
        <dbReference type="Proteomes" id="UP000248724"/>
    </source>
</evidence>